<name>A0A0D7X279_9BACL</name>
<organism evidence="1 2">
    <name type="scientific">Paenibacillus terrae</name>
    <dbReference type="NCBI Taxonomy" id="159743"/>
    <lineage>
        <taxon>Bacteria</taxon>
        <taxon>Bacillati</taxon>
        <taxon>Bacillota</taxon>
        <taxon>Bacilli</taxon>
        <taxon>Bacillales</taxon>
        <taxon>Paenibacillaceae</taxon>
        <taxon>Paenibacillus</taxon>
    </lineage>
</organism>
<reference evidence="1 2" key="1">
    <citation type="submission" date="2014-11" db="EMBL/GenBank/DDBJ databases">
        <title>Draft Genome Sequences of Paenibacillus polymyxa NRRL B-30509 and Paenibacillus terrae NRRL B-30644, Strains from a Poultry Environment that Produce Tridecaptin A and Paenicidins.</title>
        <authorList>
            <person name="van Belkum M.J."/>
            <person name="Lohans C.T."/>
            <person name="Vederas J.C."/>
        </authorList>
    </citation>
    <scope>NUCLEOTIDE SEQUENCE [LARGE SCALE GENOMIC DNA]</scope>
    <source>
        <strain evidence="1 2">NRRL B-30644</strain>
    </source>
</reference>
<evidence type="ECO:0000313" key="1">
    <source>
        <dbReference type="EMBL" id="KJD45520.1"/>
    </source>
</evidence>
<comment type="caution">
    <text evidence="1">The sequence shown here is derived from an EMBL/GenBank/DDBJ whole genome shotgun (WGS) entry which is preliminary data.</text>
</comment>
<protein>
    <submittedName>
        <fullName evidence="1">Uncharacterized protein</fullName>
    </submittedName>
</protein>
<dbReference type="EMBL" id="JTHP01000018">
    <property type="protein sequence ID" value="KJD45520.1"/>
    <property type="molecule type" value="Genomic_DNA"/>
</dbReference>
<keyword evidence="2" id="KW-1185">Reference proteome</keyword>
<gene>
    <name evidence="1" type="ORF">QD47_10945</name>
</gene>
<dbReference type="OrthoDB" id="7066494at2"/>
<sequence>MTETQQYRLGPAYLEGWAVPENPDAWIEQEWTGKLRSQAGHTKFHFFYYGEWMDELIAVTEFAPQLMIAEDTVTGEQIVIFDGTRHGYDALLCEVYTEEQQNNRTPLLPYLDEDGEDTFEVSVTAYYNVDWDDEFSDDVDEDGQLELINGKLCDFEEAKRNGFDAISITITSAKGLKTEIIQEELA</sequence>
<dbReference type="PATRIC" id="fig|159743.3.peg.2434"/>
<dbReference type="Proteomes" id="UP000032534">
    <property type="component" value="Unassembled WGS sequence"/>
</dbReference>
<dbReference type="RefSeq" id="WP_044646165.1">
    <property type="nucleotide sequence ID" value="NZ_JTHP01000018.1"/>
</dbReference>
<dbReference type="AlphaFoldDB" id="A0A0D7X279"/>
<proteinExistence type="predicted"/>
<accession>A0A0D7X279</accession>
<evidence type="ECO:0000313" key="2">
    <source>
        <dbReference type="Proteomes" id="UP000032534"/>
    </source>
</evidence>